<keyword evidence="1" id="KW-0472">Membrane</keyword>
<accession>A0A2H0E017</accession>
<gene>
    <name evidence="2" type="ORF">COW81_01050</name>
</gene>
<proteinExistence type="predicted"/>
<evidence type="ECO:0000313" key="2">
    <source>
        <dbReference type="EMBL" id="PIP87289.1"/>
    </source>
</evidence>
<keyword evidence="1" id="KW-1133">Transmembrane helix</keyword>
<dbReference type="Proteomes" id="UP000231143">
    <property type="component" value="Unassembled WGS sequence"/>
</dbReference>
<protein>
    <submittedName>
        <fullName evidence="2">Uncharacterized protein</fullName>
    </submittedName>
</protein>
<evidence type="ECO:0000313" key="3">
    <source>
        <dbReference type="Proteomes" id="UP000231143"/>
    </source>
</evidence>
<name>A0A2H0E017_9BACT</name>
<sequence length="157" mass="17860">MGNKIVNLLILCLALFIGYYLVTNIQNRADINESMEMNTEVVSDPVIGFWRSTDDSKFTREFLDDGSVVDKYEGDEDATFIGTWVYVEDLKAEPIELPEIDTPVIKAVFNEETFYFGVFMSEEDTNSLSLSYINGNGILNFVRDIEFVASTTEDFLE</sequence>
<dbReference type="AlphaFoldDB" id="A0A2H0E017"/>
<dbReference type="EMBL" id="PCTT01000013">
    <property type="protein sequence ID" value="PIP87289.1"/>
    <property type="molecule type" value="Genomic_DNA"/>
</dbReference>
<reference evidence="2 3" key="1">
    <citation type="submission" date="2017-09" db="EMBL/GenBank/DDBJ databases">
        <title>Depth-based differentiation of microbial function through sediment-hosted aquifers and enrichment of novel symbionts in the deep terrestrial subsurface.</title>
        <authorList>
            <person name="Probst A.J."/>
            <person name="Ladd B."/>
            <person name="Jarett J.K."/>
            <person name="Geller-Mcgrath D.E."/>
            <person name="Sieber C.M."/>
            <person name="Emerson J.B."/>
            <person name="Anantharaman K."/>
            <person name="Thomas B.C."/>
            <person name="Malmstrom R."/>
            <person name="Stieglmeier M."/>
            <person name="Klingl A."/>
            <person name="Woyke T."/>
            <person name="Ryan C.M."/>
            <person name="Banfield J.F."/>
        </authorList>
    </citation>
    <scope>NUCLEOTIDE SEQUENCE [LARGE SCALE GENOMIC DNA]</scope>
    <source>
        <strain evidence="2">CG22_combo_CG10-13_8_21_14_all_36_13</strain>
    </source>
</reference>
<organism evidence="2 3">
    <name type="scientific">Candidatus Campbellbacteria bacterium CG22_combo_CG10-13_8_21_14_all_36_13</name>
    <dbReference type="NCBI Taxonomy" id="1974529"/>
    <lineage>
        <taxon>Bacteria</taxon>
        <taxon>Candidatus Campbelliibacteriota</taxon>
    </lineage>
</organism>
<feature type="transmembrane region" description="Helical" evidence="1">
    <location>
        <begin position="5"/>
        <end position="22"/>
    </location>
</feature>
<comment type="caution">
    <text evidence="2">The sequence shown here is derived from an EMBL/GenBank/DDBJ whole genome shotgun (WGS) entry which is preliminary data.</text>
</comment>
<evidence type="ECO:0000256" key="1">
    <source>
        <dbReference type="SAM" id="Phobius"/>
    </source>
</evidence>
<keyword evidence="1" id="KW-0812">Transmembrane</keyword>